<protein>
    <submittedName>
        <fullName evidence="1">Uncharacterized protein</fullName>
    </submittedName>
</protein>
<organism evidence="1 2">
    <name type="scientific">Photobacterium aquimaris</name>
    <dbReference type="NCBI Taxonomy" id="512643"/>
    <lineage>
        <taxon>Bacteria</taxon>
        <taxon>Pseudomonadati</taxon>
        <taxon>Pseudomonadota</taxon>
        <taxon>Gammaproteobacteria</taxon>
        <taxon>Vibrionales</taxon>
        <taxon>Vibrionaceae</taxon>
        <taxon>Photobacterium</taxon>
    </lineage>
</organism>
<evidence type="ECO:0000313" key="2">
    <source>
        <dbReference type="Proteomes" id="UP000196485"/>
    </source>
</evidence>
<keyword evidence="2" id="KW-1185">Reference proteome</keyword>
<name>A0A1Y6L3Q2_9GAMM</name>
<dbReference type="RefSeq" id="WP_087821717.1">
    <property type="nucleotide sequence ID" value="NZ_FYAH01000010.1"/>
</dbReference>
<reference evidence="2" key="1">
    <citation type="submission" date="2017-06" db="EMBL/GenBank/DDBJ databases">
        <authorList>
            <person name="Rodrigo-Torres L."/>
            <person name="Arahal R. D."/>
            <person name="Lucena T."/>
        </authorList>
    </citation>
    <scope>NUCLEOTIDE SEQUENCE [LARGE SCALE GENOMIC DNA]</scope>
    <source>
        <strain evidence="2">type strain: CECT 9192</strain>
    </source>
</reference>
<dbReference type="Proteomes" id="UP000196485">
    <property type="component" value="Unassembled WGS sequence"/>
</dbReference>
<gene>
    <name evidence="1" type="ORF">PAQU9191_03325</name>
</gene>
<proteinExistence type="predicted"/>
<accession>A0A1Y6L3Q2</accession>
<dbReference type="EMBL" id="FYAH01000010">
    <property type="protein sequence ID" value="SMY17995.1"/>
    <property type="molecule type" value="Genomic_DNA"/>
</dbReference>
<evidence type="ECO:0000313" key="1">
    <source>
        <dbReference type="EMBL" id="SMY17995.1"/>
    </source>
</evidence>
<sequence length="197" mass="22497">MEDKIQYFTLEELFSDFEQHRTRFDYMDMLRVTADSHIKQMFLVGCEVINPESECLLSITDNNYIAPTKQQVQCVVNYLVETLGVSKTEISIQLGVTAKGNRTLNSWLGSSRDQQIPYTAWRKLLSLAGLSIDLMVLSERTQSILAKEAKQLTVAENNGSELALLQEAYNVLDHGTADERLHCLNKLEQYFKELRAI</sequence>
<dbReference type="AlphaFoldDB" id="A0A1Y6L3Q2"/>